<reference evidence="1" key="1">
    <citation type="submission" date="2014-11" db="EMBL/GenBank/DDBJ databases">
        <authorList>
            <person name="Amaro Gonzalez C."/>
        </authorList>
    </citation>
    <scope>NUCLEOTIDE SEQUENCE</scope>
</reference>
<dbReference type="AlphaFoldDB" id="A0A0E9VF34"/>
<accession>A0A0E9VF34</accession>
<protein>
    <submittedName>
        <fullName evidence="1">Uncharacterized protein</fullName>
    </submittedName>
</protein>
<name>A0A0E9VF34_ANGAN</name>
<organism evidence="1">
    <name type="scientific">Anguilla anguilla</name>
    <name type="common">European freshwater eel</name>
    <name type="synonym">Muraena anguilla</name>
    <dbReference type="NCBI Taxonomy" id="7936"/>
    <lineage>
        <taxon>Eukaryota</taxon>
        <taxon>Metazoa</taxon>
        <taxon>Chordata</taxon>
        <taxon>Craniata</taxon>
        <taxon>Vertebrata</taxon>
        <taxon>Euteleostomi</taxon>
        <taxon>Actinopterygii</taxon>
        <taxon>Neopterygii</taxon>
        <taxon>Teleostei</taxon>
        <taxon>Anguilliformes</taxon>
        <taxon>Anguillidae</taxon>
        <taxon>Anguilla</taxon>
    </lineage>
</organism>
<proteinExistence type="predicted"/>
<reference evidence="1" key="2">
    <citation type="journal article" date="2015" name="Fish Shellfish Immunol.">
        <title>Early steps in the European eel (Anguilla anguilla)-Vibrio vulnificus interaction in the gills: Role of the RtxA13 toxin.</title>
        <authorList>
            <person name="Callol A."/>
            <person name="Pajuelo D."/>
            <person name="Ebbesson L."/>
            <person name="Teles M."/>
            <person name="MacKenzie S."/>
            <person name="Amaro C."/>
        </authorList>
    </citation>
    <scope>NUCLEOTIDE SEQUENCE</scope>
</reference>
<evidence type="ECO:0000313" key="1">
    <source>
        <dbReference type="EMBL" id="JAH76621.1"/>
    </source>
</evidence>
<dbReference type="EMBL" id="GBXM01031956">
    <property type="protein sequence ID" value="JAH76621.1"/>
    <property type="molecule type" value="Transcribed_RNA"/>
</dbReference>
<sequence length="62" mass="6901">MKILPQSGKKTRFKEVENICLLCSYTQEFVHTHEFCSELLKGAGAVQASTKGHYVSNIRSGV</sequence>